<proteinExistence type="predicted"/>
<sequence length="142" mass="16046">MLFLLFPSCFLEDHRNPNNDSWQKCRNKEMQAEGTPQPWELMVVHHQNIRSKNAVIHGRTRCNIRCNALKQSIQQQGIDIAFLGEGKLRRDETLHPPSGCGLITTNGAHGSFGLCRQGAGVQVHEVQNNQHDSRAHEAERSN</sequence>
<reference evidence="1" key="1">
    <citation type="submission" date="2021-01" db="EMBL/GenBank/DDBJ databases">
        <authorList>
            <person name="Corre E."/>
            <person name="Pelletier E."/>
            <person name="Niang G."/>
            <person name="Scheremetjew M."/>
            <person name="Finn R."/>
            <person name="Kale V."/>
            <person name="Holt S."/>
            <person name="Cochrane G."/>
            <person name="Meng A."/>
            <person name="Brown T."/>
            <person name="Cohen L."/>
        </authorList>
    </citation>
    <scope>NUCLEOTIDE SEQUENCE</scope>
    <source>
        <strain evidence="1">CCCM811</strain>
    </source>
</reference>
<organism evidence="1">
    <name type="scientific">Lotharella globosa</name>
    <dbReference type="NCBI Taxonomy" id="91324"/>
    <lineage>
        <taxon>Eukaryota</taxon>
        <taxon>Sar</taxon>
        <taxon>Rhizaria</taxon>
        <taxon>Cercozoa</taxon>
        <taxon>Chlorarachniophyceae</taxon>
        <taxon>Lotharella</taxon>
    </lineage>
</organism>
<gene>
    <name evidence="1" type="ORF">LGLO00237_LOCUS15576</name>
</gene>
<protein>
    <submittedName>
        <fullName evidence="1">Uncharacterized protein</fullName>
    </submittedName>
</protein>
<evidence type="ECO:0000313" key="1">
    <source>
        <dbReference type="EMBL" id="CAE0663973.1"/>
    </source>
</evidence>
<accession>A0A7S3YWD2</accession>
<name>A0A7S3YWD2_9EUKA</name>
<dbReference type="AlphaFoldDB" id="A0A7S3YWD2"/>
<dbReference type="EMBL" id="HBIV01021626">
    <property type="protein sequence ID" value="CAE0663973.1"/>
    <property type="molecule type" value="Transcribed_RNA"/>
</dbReference>